<dbReference type="GO" id="GO:0060271">
    <property type="term" value="P:cilium assembly"/>
    <property type="evidence" value="ECO:0007669"/>
    <property type="project" value="TreeGrafter"/>
</dbReference>
<dbReference type="AlphaFoldDB" id="A0A0M5J663"/>
<protein>
    <submittedName>
        <fullName evidence="7">CG15730</fullName>
    </submittedName>
</protein>
<evidence type="ECO:0000313" key="7">
    <source>
        <dbReference type="EMBL" id="ALC49211.1"/>
    </source>
</evidence>
<feature type="region of interest" description="Disordered" evidence="6">
    <location>
        <begin position="554"/>
        <end position="573"/>
    </location>
</feature>
<dbReference type="OrthoDB" id="10263520at2759"/>
<dbReference type="PANTHER" id="PTHR12968:SF4">
    <property type="entry name" value="TECTONIC-LIKE COMPLEX MEMBER MKS1"/>
    <property type="match status" value="1"/>
</dbReference>
<dbReference type="PROSITE" id="PS51381">
    <property type="entry name" value="C2_B9"/>
    <property type="match status" value="1"/>
</dbReference>
<sequence>MLRHISEWLPVPRFEYSGAKPQGLHADHYPLESSSSSRSDFFICVPQVTENDNNFANYDNYYNYYYYYPRKGSTATTPPASVTPSTGRSSDLELEDSAFEEDSPATEFEDLNKELLNGATANICISWQQKHFSRAELERYSDPQYCATPLQRRYQRWTQHQQEQQQQQKRQQQQSDQHVRRRHKAQKTKKPMLMAPTPLSSLGLSEYSLEDADFAARTCLIHTVVHADLVETQTAVELQLEEVPDLMQAGQHLMYVYAQLQQDTLLISLRYCPKERLLYVYPDFTYSPNDLDYVLELNNDCRQLYAYGFQAVSGLQPVEQLQLPSLILELPAPLQQRQLAFQPPPKRMSRVCLLLQLHEGQNFEHANIHVRYYIHPPELTLFEPTNTSDTFPLRGATATCQKGGAEHPARFGHCWQLNFLCEEPRSFHHPLHIYFEVISIDSWQRERCEGYAHFTCPLLAPLPQAVTKGIQLQCSRPVGTWLDALNRRFIGGRSMFDFVGYFNSSMRNTTLHNRLEPEATQAMRNTGTLLFSVQKLQQRQQQQLLYHVPSAEDIDDYYDDDDDDDDQKQRHMKAGSQTLDEVLAAYVEARERIEVLLQKIEL</sequence>
<evidence type="ECO:0000256" key="4">
    <source>
        <dbReference type="ARBA" id="ARBA00023212"/>
    </source>
</evidence>
<dbReference type="Proteomes" id="UP000494163">
    <property type="component" value="Chromosome X"/>
</dbReference>
<proteinExistence type="predicted"/>
<evidence type="ECO:0000256" key="2">
    <source>
        <dbReference type="ARBA" id="ARBA00022490"/>
    </source>
</evidence>
<keyword evidence="8" id="KW-1185">Reference proteome</keyword>
<evidence type="ECO:0000256" key="1">
    <source>
        <dbReference type="ARBA" id="ARBA00004120"/>
    </source>
</evidence>
<reference evidence="7 8" key="1">
    <citation type="submission" date="2015-08" db="EMBL/GenBank/DDBJ databases">
        <title>Ancestral chromatin configuration constrains chromatin evolution on differentiating sex chromosomes in Drosophila.</title>
        <authorList>
            <person name="Zhou Q."/>
            <person name="Bachtrog D."/>
        </authorList>
    </citation>
    <scope>NUCLEOTIDE SEQUENCE [LARGE SCALE GENOMIC DNA]</scope>
    <source>
        <tissue evidence="7">Whole larvae</tissue>
    </source>
</reference>
<dbReference type="GO" id="GO:0036038">
    <property type="term" value="C:MKS complex"/>
    <property type="evidence" value="ECO:0007669"/>
    <property type="project" value="TreeGrafter"/>
</dbReference>
<dbReference type="EMBL" id="CP012528">
    <property type="protein sequence ID" value="ALC49211.1"/>
    <property type="molecule type" value="Genomic_DNA"/>
</dbReference>
<name>A0A0M5J663_DROBS</name>
<evidence type="ECO:0000256" key="5">
    <source>
        <dbReference type="ARBA" id="ARBA00023273"/>
    </source>
</evidence>
<accession>A0A0M5J663</accession>
<evidence type="ECO:0000256" key="3">
    <source>
        <dbReference type="ARBA" id="ARBA00022794"/>
    </source>
</evidence>
<dbReference type="Pfam" id="PF07162">
    <property type="entry name" value="B9-C2"/>
    <property type="match status" value="1"/>
</dbReference>
<keyword evidence="4" id="KW-0206">Cytoskeleton</keyword>
<gene>
    <name evidence="7" type="ORF">Dbus_chrXg1067</name>
</gene>
<feature type="compositionally biased region" description="Basic residues" evidence="6">
    <location>
        <begin position="179"/>
        <end position="190"/>
    </location>
</feature>
<feature type="compositionally biased region" description="Acidic residues" evidence="6">
    <location>
        <begin position="554"/>
        <end position="566"/>
    </location>
</feature>
<dbReference type="OMA" id="CEGYAHY"/>
<evidence type="ECO:0000313" key="8">
    <source>
        <dbReference type="Proteomes" id="UP000494163"/>
    </source>
</evidence>
<dbReference type="InterPro" id="IPR010796">
    <property type="entry name" value="C2_B9-type_dom"/>
</dbReference>
<comment type="subcellular location">
    <subcellularLocation>
        <location evidence="1">Cytoplasm</location>
        <location evidence="1">Cytoskeleton</location>
        <location evidence="1">Cilium basal body</location>
    </subcellularLocation>
</comment>
<dbReference type="STRING" id="30019.A0A0M5J663"/>
<feature type="compositionally biased region" description="Low complexity" evidence="6">
    <location>
        <begin position="157"/>
        <end position="176"/>
    </location>
</feature>
<organism evidence="7 8">
    <name type="scientific">Drosophila busckii</name>
    <name type="common">Fruit fly</name>
    <dbReference type="NCBI Taxonomy" id="30019"/>
    <lineage>
        <taxon>Eukaryota</taxon>
        <taxon>Metazoa</taxon>
        <taxon>Ecdysozoa</taxon>
        <taxon>Arthropoda</taxon>
        <taxon>Hexapoda</taxon>
        <taxon>Insecta</taxon>
        <taxon>Pterygota</taxon>
        <taxon>Neoptera</taxon>
        <taxon>Endopterygota</taxon>
        <taxon>Diptera</taxon>
        <taxon>Brachycera</taxon>
        <taxon>Muscomorpha</taxon>
        <taxon>Ephydroidea</taxon>
        <taxon>Drosophilidae</taxon>
        <taxon>Drosophila</taxon>
    </lineage>
</organism>
<keyword evidence="2" id="KW-0963">Cytoplasm</keyword>
<evidence type="ECO:0000256" key="6">
    <source>
        <dbReference type="SAM" id="MobiDB-lite"/>
    </source>
</evidence>
<keyword evidence="5" id="KW-0966">Cell projection</keyword>
<keyword evidence="3" id="KW-0970">Cilium biogenesis/degradation</keyword>
<dbReference type="PANTHER" id="PTHR12968">
    <property type="entry name" value="B9 DOMAIN-CONTAINING"/>
    <property type="match status" value="1"/>
</dbReference>
<feature type="region of interest" description="Disordered" evidence="6">
    <location>
        <begin position="157"/>
        <end position="197"/>
    </location>
</feature>